<dbReference type="EMBL" id="JAQMPX010000076">
    <property type="protein sequence ID" value="MDB9139075.1"/>
    <property type="molecule type" value="Genomic_DNA"/>
</dbReference>
<sequence>MRGVYVLLLISLLGYTGRVSGQESVTITQCYEWARANYPQIHQMGLIDQTERYSLSNVGKAWLPQLSVSGKASYQSDVTKLPLDGDKISSLLPGFEIPSLSKDQYQVVAQVDQTIWDGGSTRSARALTRAEAIANREQLESELYALNDRVNQIYFGCLLQDELIRQNALLQKELQVNIERIKAMMDNGVANQSDLESMEVELLNARQNEIELRASRTVFQIPHILKQIKMPYIYNNILLFFLKGYYMVEFEYFQGNYYKIMN</sequence>
<keyword evidence="7" id="KW-0998">Cell outer membrane</keyword>
<evidence type="ECO:0000256" key="4">
    <source>
        <dbReference type="ARBA" id="ARBA00022452"/>
    </source>
</evidence>
<dbReference type="PANTHER" id="PTHR30026:SF20">
    <property type="entry name" value="OUTER MEMBRANE PROTEIN TOLC"/>
    <property type="match status" value="1"/>
</dbReference>
<evidence type="ECO:0000313" key="8">
    <source>
        <dbReference type="EMBL" id="MDB9139075.1"/>
    </source>
</evidence>
<dbReference type="Proteomes" id="UP001211522">
    <property type="component" value="Unassembled WGS sequence"/>
</dbReference>
<keyword evidence="3" id="KW-0813">Transport</keyword>
<organism evidence="8 9">
    <name type="scientific">Parabacteroides distasonis</name>
    <dbReference type="NCBI Taxonomy" id="823"/>
    <lineage>
        <taxon>Bacteria</taxon>
        <taxon>Pseudomonadati</taxon>
        <taxon>Bacteroidota</taxon>
        <taxon>Bacteroidia</taxon>
        <taxon>Bacteroidales</taxon>
        <taxon>Tannerellaceae</taxon>
        <taxon>Parabacteroides</taxon>
    </lineage>
</organism>
<dbReference type="Pfam" id="PF02321">
    <property type="entry name" value="OEP"/>
    <property type="match status" value="1"/>
</dbReference>
<comment type="subcellular location">
    <subcellularLocation>
        <location evidence="1">Cell outer membrane</location>
    </subcellularLocation>
</comment>
<reference evidence="8" key="1">
    <citation type="submission" date="2023-01" db="EMBL/GenBank/DDBJ databases">
        <title>Human gut microbiome strain richness.</title>
        <authorList>
            <person name="Chen-Liaw A."/>
        </authorList>
    </citation>
    <scope>NUCLEOTIDE SEQUENCE</scope>
    <source>
        <strain evidence="8">D35st1_E5_D35t1_190705</strain>
    </source>
</reference>
<dbReference type="InterPro" id="IPR051906">
    <property type="entry name" value="TolC-like"/>
</dbReference>
<keyword evidence="5" id="KW-0812">Transmembrane</keyword>
<evidence type="ECO:0000256" key="1">
    <source>
        <dbReference type="ARBA" id="ARBA00004442"/>
    </source>
</evidence>
<keyword evidence="4" id="KW-1134">Transmembrane beta strand</keyword>
<dbReference type="GO" id="GO:1990281">
    <property type="term" value="C:efflux pump complex"/>
    <property type="evidence" value="ECO:0007669"/>
    <property type="project" value="TreeGrafter"/>
</dbReference>
<name>A0AAW6F796_PARDI</name>
<evidence type="ECO:0000256" key="7">
    <source>
        <dbReference type="ARBA" id="ARBA00023237"/>
    </source>
</evidence>
<accession>A0AAW6F796</accession>
<evidence type="ECO:0000256" key="5">
    <source>
        <dbReference type="ARBA" id="ARBA00022692"/>
    </source>
</evidence>
<gene>
    <name evidence="8" type="ORF">PN612_11215</name>
</gene>
<dbReference type="SUPFAM" id="SSF56954">
    <property type="entry name" value="Outer membrane efflux proteins (OEP)"/>
    <property type="match status" value="1"/>
</dbReference>
<dbReference type="GO" id="GO:0015562">
    <property type="term" value="F:efflux transmembrane transporter activity"/>
    <property type="evidence" value="ECO:0007669"/>
    <property type="project" value="InterPro"/>
</dbReference>
<dbReference type="Gene3D" id="1.20.1600.10">
    <property type="entry name" value="Outer membrane efflux proteins (OEP)"/>
    <property type="match status" value="1"/>
</dbReference>
<keyword evidence="6" id="KW-0472">Membrane</keyword>
<evidence type="ECO:0000256" key="3">
    <source>
        <dbReference type="ARBA" id="ARBA00022448"/>
    </source>
</evidence>
<comment type="similarity">
    <text evidence="2">Belongs to the outer membrane factor (OMF) (TC 1.B.17) family.</text>
</comment>
<dbReference type="PANTHER" id="PTHR30026">
    <property type="entry name" value="OUTER MEMBRANE PROTEIN TOLC"/>
    <property type="match status" value="1"/>
</dbReference>
<proteinExistence type="inferred from homology"/>
<evidence type="ECO:0000313" key="9">
    <source>
        <dbReference type="Proteomes" id="UP001211522"/>
    </source>
</evidence>
<comment type="caution">
    <text evidence="8">The sequence shown here is derived from an EMBL/GenBank/DDBJ whole genome shotgun (WGS) entry which is preliminary data.</text>
</comment>
<dbReference type="GO" id="GO:0015288">
    <property type="term" value="F:porin activity"/>
    <property type="evidence" value="ECO:0007669"/>
    <property type="project" value="TreeGrafter"/>
</dbReference>
<dbReference type="AlphaFoldDB" id="A0AAW6F796"/>
<evidence type="ECO:0000256" key="2">
    <source>
        <dbReference type="ARBA" id="ARBA00007613"/>
    </source>
</evidence>
<evidence type="ECO:0000256" key="6">
    <source>
        <dbReference type="ARBA" id="ARBA00023136"/>
    </source>
</evidence>
<dbReference type="GO" id="GO:0009279">
    <property type="term" value="C:cell outer membrane"/>
    <property type="evidence" value="ECO:0007669"/>
    <property type="project" value="UniProtKB-SubCell"/>
</dbReference>
<protein>
    <submittedName>
        <fullName evidence="8">TolC family protein</fullName>
    </submittedName>
</protein>
<dbReference type="InterPro" id="IPR003423">
    <property type="entry name" value="OMP_efflux"/>
</dbReference>